<sequence length="109" mass="12683">MGTVQRRRGNTAKNKQYRKARATKNYTRDIDQVVDDLQPGKKEKLQNQPIDEDLPGMGQFYCIECARYLISEQAFATHLKTKEHKKRLKRTKEVPYSQKEADRVAGLQS</sequence>
<name>A0A7S3JMA2_9SPIT</name>
<dbReference type="InterPro" id="IPR036236">
    <property type="entry name" value="Znf_C2H2_sf"/>
</dbReference>
<evidence type="ECO:0000256" key="10">
    <source>
        <dbReference type="SAM" id="MobiDB-lite"/>
    </source>
</evidence>
<dbReference type="SMART" id="SM00451">
    <property type="entry name" value="ZnF_U1"/>
    <property type="match status" value="1"/>
</dbReference>
<dbReference type="GO" id="GO:0008270">
    <property type="term" value="F:zinc ion binding"/>
    <property type="evidence" value="ECO:0007669"/>
    <property type="project" value="UniProtKB-KW"/>
</dbReference>
<keyword evidence="6" id="KW-0863">Zinc-finger</keyword>
<evidence type="ECO:0000256" key="1">
    <source>
        <dbReference type="ARBA" id="ARBA00004123"/>
    </source>
</evidence>
<evidence type="ECO:0000256" key="7">
    <source>
        <dbReference type="ARBA" id="ARBA00022833"/>
    </source>
</evidence>
<evidence type="ECO:0000256" key="4">
    <source>
        <dbReference type="ARBA" id="ARBA00022517"/>
    </source>
</evidence>
<keyword evidence="7" id="KW-0862">Zinc</keyword>
<gene>
    <name evidence="12" type="ORF">EHAR0213_LOCUS16391</name>
</gene>
<evidence type="ECO:0000256" key="2">
    <source>
        <dbReference type="ARBA" id="ARBA00004496"/>
    </source>
</evidence>
<evidence type="ECO:0000256" key="8">
    <source>
        <dbReference type="ARBA" id="ARBA00023242"/>
    </source>
</evidence>
<keyword evidence="4" id="KW-0690">Ribosome biogenesis</keyword>
<dbReference type="AlphaFoldDB" id="A0A7S3JMA2"/>
<dbReference type="InterPro" id="IPR022755">
    <property type="entry name" value="Znf_C2H2_jaz"/>
</dbReference>
<dbReference type="PANTHER" id="PTHR46095:SF1">
    <property type="entry name" value="ZINC FINGER PROTEIN 593"/>
    <property type="match status" value="1"/>
</dbReference>
<dbReference type="PROSITE" id="PS00028">
    <property type="entry name" value="ZINC_FINGER_C2H2_1"/>
    <property type="match status" value="1"/>
</dbReference>
<keyword evidence="8" id="KW-0539">Nucleus</keyword>
<keyword evidence="3" id="KW-0963">Cytoplasm</keyword>
<dbReference type="GO" id="GO:0005737">
    <property type="term" value="C:cytoplasm"/>
    <property type="evidence" value="ECO:0007669"/>
    <property type="project" value="UniProtKB-SubCell"/>
</dbReference>
<feature type="region of interest" description="Disordered" evidence="10">
    <location>
        <begin position="1"/>
        <end position="31"/>
    </location>
</feature>
<evidence type="ECO:0000256" key="6">
    <source>
        <dbReference type="ARBA" id="ARBA00022771"/>
    </source>
</evidence>
<feature type="compositionally biased region" description="Basic residues" evidence="10">
    <location>
        <begin position="1"/>
        <end position="22"/>
    </location>
</feature>
<dbReference type="InterPro" id="IPR013087">
    <property type="entry name" value="Znf_C2H2_type"/>
</dbReference>
<dbReference type="GO" id="GO:0005634">
    <property type="term" value="C:nucleus"/>
    <property type="evidence" value="ECO:0007669"/>
    <property type="project" value="UniProtKB-SubCell"/>
</dbReference>
<dbReference type="PANTHER" id="PTHR46095">
    <property type="entry name" value="ZINC FINGER PROTEIN 593"/>
    <property type="match status" value="1"/>
</dbReference>
<proteinExistence type="inferred from homology"/>
<dbReference type="Pfam" id="PF12171">
    <property type="entry name" value="zf-C2H2_jaz"/>
    <property type="match status" value="1"/>
</dbReference>
<dbReference type="GO" id="GO:0003676">
    <property type="term" value="F:nucleic acid binding"/>
    <property type="evidence" value="ECO:0007669"/>
    <property type="project" value="InterPro"/>
</dbReference>
<protein>
    <recommendedName>
        <fullName evidence="11">C2H2-type domain-containing protein</fullName>
    </recommendedName>
</protein>
<feature type="compositionally biased region" description="Basic residues" evidence="10">
    <location>
        <begin position="81"/>
        <end position="90"/>
    </location>
</feature>
<dbReference type="Gene3D" id="3.30.160.60">
    <property type="entry name" value="Classic Zinc Finger"/>
    <property type="match status" value="1"/>
</dbReference>
<dbReference type="SUPFAM" id="SSF57667">
    <property type="entry name" value="beta-beta-alpha zinc fingers"/>
    <property type="match status" value="1"/>
</dbReference>
<accession>A0A7S3JMA2</accession>
<dbReference type="GO" id="GO:0042254">
    <property type="term" value="P:ribosome biogenesis"/>
    <property type="evidence" value="ECO:0007669"/>
    <property type="project" value="UniProtKB-KW"/>
</dbReference>
<dbReference type="InterPro" id="IPR003604">
    <property type="entry name" value="Matrin/U1-like-C_Znf_C2H2"/>
</dbReference>
<dbReference type="FunFam" id="3.30.160.60:FF:000299">
    <property type="entry name" value="Zinc finger protein 593"/>
    <property type="match status" value="1"/>
</dbReference>
<comment type="similarity">
    <text evidence="9">Belongs to the ZNF593/BUD20 C2H2-type zinc-finger protein family.</text>
</comment>
<organism evidence="12">
    <name type="scientific">Euplotes harpa</name>
    <dbReference type="NCBI Taxonomy" id="151035"/>
    <lineage>
        <taxon>Eukaryota</taxon>
        <taxon>Sar</taxon>
        <taxon>Alveolata</taxon>
        <taxon>Ciliophora</taxon>
        <taxon>Intramacronucleata</taxon>
        <taxon>Spirotrichea</taxon>
        <taxon>Hypotrichia</taxon>
        <taxon>Euplotida</taxon>
        <taxon>Euplotidae</taxon>
        <taxon>Euplotes</taxon>
    </lineage>
</organism>
<evidence type="ECO:0000256" key="3">
    <source>
        <dbReference type="ARBA" id="ARBA00022490"/>
    </source>
</evidence>
<evidence type="ECO:0000256" key="9">
    <source>
        <dbReference type="ARBA" id="ARBA00038064"/>
    </source>
</evidence>
<dbReference type="InterPro" id="IPR051879">
    <property type="entry name" value="C2H2-ZF_Maturation_Protein"/>
</dbReference>
<reference evidence="12" key="1">
    <citation type="submission" date="2021-01" db="EMBL/GenBank/DDBJ databases">
        <authorList>
            <person name="Corre E."/>
            <person name="Pelletier E."/>
            <person name="Niang G."/>
            <person name="Scheremetjew M."/>
            <person name="Finn R."/>
            <person name="Kale V."/>
            <person name="Holt S."/>
            <person name="Cochrane G."/>
            <person name="Meng A."/>
            <person name="Brown T."/>
            <person name="Cohen L."/>
        </authorList>
    </citation>
    <scope>NUCLEOTIDE SEQUENCE</scope>
    <source>
        <strain evidence="12">FSP1.4</strain>
    </source>
</reference>
<dbReference type="EMBL" id="HBII01038651">
    <property type="protein sequence ID" value="CAE0357472.1"/>
    <property type="molecule type" value="Transcribed_RNA"/>
</dbReference>
<feature type="domain" description="C2H2-type" evidence="11">
    <location>
        <begin position="62"/>
        <end position="84"/>
    </location>
</feature>
<comment type="subcellular location">
    <subcellularLocation>
        <location evidence="2">Cytoplasm</location>
    </subcellularLocation>
    <subcellularLocation>
        <location evidence="1">Nucleus</location>
    </subcellularLocation>
</comment>
<feature type="region of interest" description="Disordered" evidence="10">
    <location>
        <begin position="81"/>
        <end position="109"/>
    </location>
</feature>
<dbReference type="GO" id="GO:0043021">
    <property type="term" value="F:ribonucleoprotein complex binding"/>
    <property type="evidence" value="ECO:0007669"/>
    <property type="project" value="UniProtKB-ARBA"/>
</dbReference>
<keyword evidence="5" id="KW-0479">Metal-binding</keyword>
<evidence type="ECO:0000259" key="11">
    <source>
        <dbReference type="PROSITE" id="PS00028"/>
    </source>
</evidence>
<evidence type="ECO:0000313" key="12">
    <source>
        <dbReference type="EMBL" id="CAE0357472.1"/>
    </source>
</evidence>
<evidence type="ECO:0000256" key="5">
    <source>
        <dbReference type="ARBA" id="ARBA00022723"/>
    </source>
</evidence>